<dbReference type="GO" id="GO:0061631">
    <property type="term" value="F:ubiquitin conjugating enzyme activity"/>
    <property type="evidence" value="ECO:0007669"/>
    <property type="project" value="TreeGrafter"/>
</dbReference>
<feature type="compositionally biased region" description="Low complexity" evidence="3">
    <location>
        <begin position="873"/>
        <end position="883"/>
    </location>
</feature>
<feature type="compositionally biased region" description="Low complexity" evidence="3">
    <location>
        <begin position="818"/>
        <end position="853"/>
    </location>
</feature>
<name>A0A8H7AHA5_9EURO</name>
<feature type="compositionally biased region" description="Pro residues" evidence="3">
    <location>
        <begin position="854"/>
        <end position="869"/>
    </location>
</feature>
<dbReference type="OrthoDB" id="47801at2759"/>
<evidence type="ECO:0000313" key="5">
    <source>
        <dbReference type="EMBL" id="KAF7505130.1"/>
    </source>
</evidence>
<dbReference type="Pfam" id="PF00179">
    <property type="entry name" value="UQ_con"/>
    <property type="match status" value="1"/>
</dbReference>
<dbReference type="PANTHER" id="PTHR46116">
    <property type="entry name" value="(E3-INDEPENDENT) E2 UBIQUITIN-CONJUGATING ENZYME"/>
    <property type="match status" value="1"/>
</dbReference>
<organism evidence="5 6">
    <name type="scientific">Endocarpon pusillum</name>
    <dbReference type="NCBI Taxonomy" id="364733"/>
    <lineage>
        <taxon>Eukaryota</taxon>
        <taxon>Fungi</taxon>
        <taxon>Dikarya</taxon>
        <taxon>Ascomycota</taxon>
        <taxon>Pezizomycotina</taxon>
        <taxon>Eurotiomycetes</taxon>
        <taxon>Chaetothyriomycetidae</taxon>
        <taxon>Verrucariales</taxon>
        <taxon>Verrucariaceae</taxon>
        <taxon>Endocarpon</taxon>
    </lineage>
</organism>
<dbReference type="AlphaFoldDB" id="A0A8H7AHA5"/>
<dbReference type="EMBL" id="JAACFV010000117">
    <property type="protein sequence ID" value="KAF7505130.1"/>
    <property type="molecule type" value="Genomic_DNA"/>
</dbReference>
<accession>A0A8H7AHA5</accession>
<dbReference type="Gene3D" id="3.10.110.10">
    <property type="entry name" value="Ubiquitin Conjugating Enzyme"/>
    <property type="match status" value="1"/>
</dbReference>
<proteinExistence type="predicted"/>
<dbReference type="PROSITE" id="PS50127">
    <property type="entry name" value="UBC_2"/>
    <property type="match status" value="1"/>
</dbReference>
<keyword evidence="6" id="KW-1185">Reference proteome</keyword>
<feature type="compositionally biased region" description="Basic and acidic residues" evidence="3">
    <location>
        <begin position="781"/>
        <end position="798"/>
    </location>
</feature>
<evidence type="ECO:0000259" key="4">
    <source>
        <dbReference type="PROSITE" id="PS50127"/>
    </source>
</evidence>
<keyword evidence="1" id="KW-0808">Transferase</keyword>
<feature type="compositionally biased region" description="Polar residues" evidence="3">
    <location>
        <begin position="799"/>
        <end position="817"/>
    </location>
</feature>
<reference evidence="5" key="1">
    <citation type="submission" date="2020-02" db="EMBL/GenBank/DDBJ databases">
        <authorList>
            <person name="Palmer J.M."/>
        </authorList>
    </citation>
    <scope>NUCLEOTIDE SEQUENCE</scope>
    <source>
        <strain evidence="5">EPUS1.4</strain>
        <tissue evidence="5">Thallus</tissue>
    </source>
</reference>
<evidence type="ECO:0000256" key="2">
    <source>
        <dbReference type="ARBA" id="ARBA00022786"/>
    </source>
</evidence>
<evidence type="ECO:0000256" key="1">
    <source>
        <dbReference type="ARBA" id="ARBA00022679"/>
    </source>
</evidence>
<gene>
    <name evidence="5" type="ORF">GJ744_001196</name>
</gene>
<dbReference type="PANTHER" id="PTHR46116:SF15">
    <property type="entry name" value="(E3-INDEPENDENT) E2 UBIQUITIN-CONJUGATING ENZYME"/>
    <property type="match status" value="1"/>
</dbReference>
<evidence type="ECO:0000256" key="3">
    <source>
        <dbReference type="SAM" id="MobiDB-lite"/>
    </source>
</evidence>
<dbReference type="SMART" id="SM00212">
    <property type="entry name" value="UBCc"/>
    <property type="match status" value="1"/>
</dbReference>
<evidence type="ECO:0000313" key="6">
    <source>
        <dbReference type="Proteomes" id="UP000606974"/>
    </source>
</evidence>
<dbReference type="InterPro" id="IPR016135">
    <property type="entry name" value="UBQ-conjugating_enzyme/RWD"/>
</dbReference>
<dbReference type="CDD" id="cd23837">
    <property type="entry name" value="UBCc_UBE2O"/>
    <property type="match status" value="1"/>
</dbReference>
<dbReference type="Proteomes" id="UP000606974">
    <property type="component" value="Unassembled WGS sequence"/>
</dbReference>
<feature type="region of interest" description="Disordered" evidence="3">
    <location>
        <begin position="759"/>
        <end position="883"/>
    </location>
</feature>
<sequence length="1186" mass="132203">MDPVAEAQNAPDFRFELFDTCVLKSSPSSPSLVGIILRTYHDFNSHEPIADCLIIAQEGVPDEILQSFLASGIPPKGYVFIRFARQEFGHSLLSERSIQLVSRSFAIGDSVKRHAGDSMIGTVVSIFDSYVLEPVCSTSHSSSDPRQKPFAFHTGFRNCNEACVPRLPDYLFHPLRHALLYDVPGDELKRADDFEPGDYVVERDYLGVVQDHDIDAVLYLKNGTVVMVENALELELVVPDFSEHLVALPELDDLRRPDVIAYQVGGKAFIPTDHLTRGQFVTTNHRNLRTGRWLVGEYDPACDAYGHVLDVRTRRAHIKWLCPNAYVQRTLGDRPPSALRPYDNLSSYSNPRELRRTKGLTLLDRGQRPRSSDAKCSANVNTGQDLEAGDQVRFRDQSGAFVKYQGVGHGQYNRISRDVTFGFDMNEFIVFYSKQTVRVRWQDGSVAEQPSVTLQPYVMPEQELCPGDIISLKEDSIQVAVGKPETLATAFNEMLYLQGDYILRPQKVGVIQSVNARERIVRVRWFLQPMVRLIQQGNLLQRGAYFGPISDEIQDVSLYEVMAHAALMRKRRDIVILPPQHLPVHSIMAVSQRLDSFDEEKFGSALLSWTTRPSGMDMYTYLRALAQPIATRDLKDPSFSPADYHNTPDWVGEIVDLGLDGLLTIRLCGSPQCEEIRVPWERVLIIVDDEAAVEFPAGAPDPFMDEDLEDEEYLSEGSFISAMMETIEYDGGERIDDESGDEGWSTDADDMEIDAATRASNINKMRIDATTPPSSKTPDTVLREKDLTEDESIRKRVETSSSTPMLQNSIPSLPPEQSSLPKAPSSSSSSSSSSDPQSSSTITTLISLSKSQTEPPPSFLVLDSPPPPDQFHSADASSSSAPSPTFLKRLHREHRILATSLPPTQIYIRTYESRLDLLRAVILGPPDTPYEFAPFLIDLYLPATYPAQPPIAHFHSWTSGLGRINPNLYEEGKICLSLLGTWPGRGIKGESDTWSEKANLLQVLLSLMGLVLVKRPFYNEAGFEGYEGEGAYQVESLLYSEKAYVLARGFVRFALVEGVRAVEDVLAWVYLAGTRIGGEKAEEKGRMEVDGDGDGDEGGEKGKAALFLAPPVREEQQRPELLGKLVERAKALMEYSSSCTEEERDELVDGMGRQNAEAFMRPLSQGAIVMLTRHLEVLEKAFLLGA</sequence>
<protein>
    <recommendedName>
        <fullName evidence="4">UBC core domain-containing protein</fullName>
    </recommendedName>
</protein>
<feature type="domain" description="UBC core" evidence="4">
    <location>
        <begin position="885"/>
        <end position="1052"/>
    </location>
</feature>
<comment type="caution">
    <text evidence="5">The sequence shown here is derived from an EMBL/GenBank/DDBJ whole genome shotgun (WGS) entry which is preliminary data.</text>
</comment>
<dbReference type="SUPFAM" id="SSF54495">
    <property type="entry name" value="UBC-like"/>
    <property type="match status" value="1"/>
</dbReference>
<dbReference type="InterPro" id="IPR000608">
    <property type="entry name" value="UBC"/>
</dbReference>
<keyword evidence="2" id="KW-0833">Ubl conjugation pathway</keyword>